<feature type="transmembrane region" description="Helical" evidence="2">
    <location>
        <begin position="192"/>
        <end position="215"/>
    </location>
</feature>
<dbReference type="GO" id="GO:0004672">
    <property type="term" value="F:protein kinase activity"/>
    <property type="evidence" value="ECO:0007669"/>
    <property type="project" value="InterPro"/>
</dbReference>
<protein>
    <submittedName>
        <fullName evidence="4">SUMF1/EgtB/PvdOfamily nonheme iron enzyme</fullName>
    </submittedName>
</protein>
<feature type="non-terminal residue" evidence="4">
    <location>
        <position position="1"/>
    </location>
</feature>
<dbReference type="Pfam" id="PF03781">
    <property type="entry name" value="FGE-sulfatase"/>
    <property type="match status" value="1"/>
</dbReference>
<sequence length="531" mass="57943">EFSQKSKSQAAHTPGYAATEQVESAGHLGPWTDIYAVGGILYRTLTGNPPPDVQDRLSASVRGRPDPLDLDNVASGERFSPGYVDLIRACMTVNEADRIQSVADLLGRIDHLVEPPDFGALEEWLELAGADGVITSSEMSTLLTKAESLGLDVSEARKHVADYAHSHGWRIEGEPECSVNKKRTRSRWGGRAYRALAAACVLALGGILGVVLLNLEPSAPDDESETERAGDAENPPQSDDDAADSPNGDLARELIPTMVSIPAGSFVMGRDDGEEETGTAHSVELAGFSMARYPVTRAEFAAFVDDTGYQTVAEGEPGGCTTLHDWYSGEGHYWDHLPIANWREPFFDQDADHPVVCLALEDVEAYITWLNDVTGRDFRLPSEAEWAHAARAGSETQFFFGDELEQACEYANLSDQAFVEAEPWAGWGWRPRVPCDDGHVFTAPVGNYQPNTFGIFGALGNVREWTADCWNATHQRAPNDGAVRTDGDCERRVVRGASWYTKGHLSMFMRESVSTSHYAASDLGLRLAESE</sequence>
<evidence type="ECO:0000313" key="4">
    <source>
        <dbReference type="EMBL" id="TQE93100.1"/>
    </source>
</evidence>
<dbReference type="SUPFAM" id="SSF56112">
    <property type="entry name" value="Protein kinase-like (PK-like)"/>
    <property type="match status" value="1"/>
</dbReference>
<dbReference type="Gene3D" id="1.10.510.10">
    <property type="entry name" value="Transferase(Phosphotransferase) domain 1"/>
    <property type="match status" value="1"/>
</dbReference>
<dbReference type="PROSITE" id="PS50011">
    <property type="entry name" value="PROTEIN_KINASE_DOM"/>
    <property type="match status" value="1"/>
</dbReference>
<dbReference type="GO" id="GO:0005524">
    <property type="term" value="F:ATP binding"/>
    <property type="evidence" value="ECO:0007669"/>
    <property type="project" value="InterPro"/>
</dbReference>
<dbReference type="InterPro" id="IPR000719">
    <property type="entry name" value="Prot_kinase_dom"/>
</dbReference>
<feature type="region of interest" description="Disordered" evidence="1">
    <location>
        <begin position="218"/>
        <end position="249"/>
    </location>
</feature>
<dbReference type="EMBL" id="VIFK01000496">
    <property type="protein sequence ID" value="TQE93100.1"/>
    <property type="molecule type" value="Genomic_DNA"/>
</dbReference>
<gene>
    <name evidence="4" type="ORF">FKY71_18415</name>
</gene>
<keyword evidence="2" id="KW-1133">Transmembrane helix</keyword>
<name>A0A540V8J8_9GAMM</name>
<dbReference type="AlphaFoldDB" id="A0A540V8J8"/>
<reference evidence="4 5" key="1">
    <citation type="submission" date="2019-06" db="EMBL/GenBank/DDBJ databases">
        <title>Metagenome assembled Genome of Spiribacter salinus SL48-SHIP from the microbial mat of Salt Lake 48 (Novosibirsk region, Russia).</title>
        <authorList>
            <person name="Shipova A."/>
            <person name="Rozanov A.S."/>
            <person name="Bryanskaya A.V."/>
            <person name="Peltek S.E."/>
        </authorList>
    </citation>
    <scope>NUCLEOTIDE SEQUENCE [LARGE SCALE GENOMIC DNA]</scope>
    <source>
        <strain evidence="4">SL48-SHIP-2</strain>
    </source>
</reference>
<comment type="caution">
    <text evidence="4">The sequence shown here is derived from an EMBL/GenBank/DDBJ whole genome shotgun (WGS) entry which is preliminary data.</text>
</comment>
<dbReference type="GO" id="GO:0120147">
    <property type="term" value="F:formylglycine-generating oxidase activity"/>
    <property type="evidence" value="ECO:0007669"/>
    <property type="project" value="TreeGrafter"/>
</dbReference>
<dbReference type="InterPro" id="IPR016187">
    <property type="entry name" value="CTDL_fold"/>
</dbReference>
<evidence type="ECO:0000313" key="5">
    <source>
        <dbReference type="Proteomes" id="UP000315400"/>
    </source>
</evidence>
<dbReference type="InterPro" id="IPR051043">
    <property type="entry name" value="Sulfatase_Mod_Factor_Kinase"/>
</dbReference>
<dbReference type="Gene3D" id="3.90.1580.10">
    <property type="entry name" value="paralog of FGE (formylglycine-generating enzyme)"/>
    <property type="match status" value="1"/>
</dbReference>
<dbReference type="InterPro" id="IPR042095">
    <property type="entry name" value="SUMF_sf"/>
</dbReference>
<dbReference type="Proteomes" id="UP000315400">
    <property type="component" value="Unassembled WGS sequence"/>
</dbReference>
<evidence type="ECO:0000256" key="1">
    <source>
        <dbReference type="SAM" id="MobiDB-lite"/>
    </source>
</evidence>
<evidence type="ECO:0000256" key="2">
    <source>
        <dbReference type="SAM" id="Phobius"/>
    </source>
</evidence>
<evidence type="ECO:0000259" key="3">
    <source>
        <dbReference type="PROSITE" id="PS50011"/>
    </source>
</evidence>
<accession>A0A540V8J8</accession>
<organism evidence="4 5">
    <name type="scientific">Spiribacter salinus</name>
    <dbReference type="NCBI Taxonomy" id="1335746"/>
    <lineage>
        <taxon>Bacteria</taxon>
        <taxon>Pseudomonadati</taxon>
        <taxon>Pseudomonadota</taxon>
        <taxon>Gammaproteobacteria</taxon>
        <taxon>Chromatiales</taxon>
        <taxon>Ectothiorhodospiraceae</taxon>
        <taxon>Spiribacter</taxon>
    </lineage>
</organism>
<dbReference type="InterPro" id="IPR005532">
    <property type="entry name" value="SUMF_dom"/>
</dbReference>
<proteinExistence type="predicted"/>
<feature type="domain" description="Protein kinase" evidence="3">
    <location>
        <begin position="1"/>
        <end position="125"/>
    </location>
</feature>
<dbReference type="InterPro" id="IPR011009">
    <property type="entry name" value="Kinase-like_dom_sf"/>
</dbReference>
<dbReference type="PANTHER" id="PTHR23150">
    <property type="entry name" value="SULFATASE MODIFYING FACTOR 1, 2"/>
    <property type="match status" value="1"/>
</dbReference>
<dbReference type="SUPFAM" id="SSF56436">
    <property type="entry name" value="C-type lectin-like"/>
    <property type="match status" value="1"/>
</dbReference>
<dbReference type="PANTHER" id="PTHR23150:SF35">
    <property type="entry name" value="BLL6746 PROTEIN"/>
    <property type="match status" value="1"/>
</dbReference>
<keyword evidence="2" id="KW-0472">Membrane</keyword>
<keyword evidence="2" id="KW-0812">Transmembrane</keyword>